<comment type="caution">
    <text evidence="3">The sequence shown here is derived from an EMBL/GenBank/DDBJ whole genome shotgun (WGS) entry which is preliminary data.</text>
</comment>
<dbReference type="GO" id="GO:0016887">
    <property type="term" value="F:ATP hydrolysis activity"/>
    <property type="evidence" value="ECO:0007669"/>
    <property type="project" value="RHEA"/>
</dbReference>
<name>A0A4S4KI52_9APHY</name>
<dbReference type="GO" id="GO:0005524">
    <property type="term" value="F:ATP binding"/>
    <property type="evidence" value="ECO:0007669"/>
    <property type="project" value="UniProtKB-KW"/>
</dbReference>
<evidence type="ECO:0000313" key="4">
    <source>
        <dbReference type="Proteomes" id="UP000309038"/>
    </source>
</evidence>
<dbReference type="InterPro" id="IPR051055">
    <property type="entry name" value="PIF1_helicase"/>
</dbReference>
<proteinExistence type="inferred from homology"/>
<reference evidence="3 4" key="1">
    <citation type="submission" date="2019-02" db="EMBL/GenBank/DDBJ databases">
        <title>Genome sequencing of the rare red list fungi Phlebia centrifuga.</title>
        <authorList>
            <person name="Buettner E."/>
            <person name="Kellner H."/>
        </authorList>
    </citation>
    <scope>NUCLEOTIDE SEQUENCE [LARGE SCALE GENOMIC DNA]</scope>
    <source>
        <strain evidence="3 4">DSM 108282</strain>
    </source>
</reference>
<comment type="similarity">
    <text evidence="1">Belongs to the helicase family.</text>
</comment>
<dbReference type="Gene3D" id="3.40.50.300">
    <property type="entry name" value="P-loop containing nucleotide triphosphate hydrolases"/>
    <property type="match status" value="1"/>
</dbReference>
<keyword evidence="1" id="KW-0347">Helicase</keyword>
<keyword evidence="1" id="KW-0378">Hydrolase</keyword>
<evidence type="ECO:0000259" key="2">
    <source>
        <dbReference type="Pfam" id="PF05970"/>
    </source>
</evidence>
<dbReference type="PANTHER" id="PTHR47642:SF6">
    <property type="entry name" value="ATP-DEPENDENT DNA HELICASE"/>
    <property type="match status" value="1"/>
</dbReference>
<dbReference type="SUPFAM" id="SSF52540">
    <property type="entry name" value="P-loop containing nucleoside triphosphate hydrolases"/>
    <property type="match status" value="1"/>
</dbReference>
<dbReference type="GO" id="GO:0006281">
    <property type="term" value="P:DNA repair"/>
    <property type="evidence" value="ECO:0007669"/>
    <property type="project" value="UniProtKB-KW"/>
</dbReference>
<comment type="catalytic activity">
    <reaction evidence="1">
        <text>ATP + H2O = ADP + phosphate + H(+)</text>
        <dbReference type="Rhea" id="RHEA:13065"/>
        <dbReference type="ChEBI" id="CHEBI:15377"/>
        <dbReference type="ChEBI" id="CHEBI:15378"/>
        <dbReference type="ChEBI" id="CHEBI:30616"/>
        <dbReference type="ChEBI" id="CHEBI:43474"/>
        <dbReference type="ChEBI" id="CHEBI:456216"/>
        <dbReference type="EC" id="5.6.2.3"/>
    </reaction>
</comment>
<evidence type="ECO:0000256" key="1">
    <source>
        <dbReference type="RuleBase" id="RU363044"/>
    </source>
</evidence>
<dbReference type="Proteomes" id="UP000309038">
    <property type="component" value="Unassembled WGS sequence"/>
</dbReference>
<dbReference type="PANTHER" id="PTHR47642">
    <property type="entry name" value="ATP-DEPENDENT DNA HELICASE"/>
    <property type="match status" value="1"/>
</dbReference>
<comment type="cofactor">
    <cofactor evidence="1">
        <name>Mg(2+)</name>
        <dbReference type="ChEBI" id="CHEBI:18420"/>
    </cofactor>
</comment>
<sequence>MLLLLKPWRDPLKDLKHQSQTWIDAFEAFMLDSSDKVRRIVDNIEYPHECRLAADLARESESNIPVDDVVEAGVMLGVDELSLGEDTDTRNVGGETITEESITAIYENLTPRSELNHARQAIEIAKGLRIFKGQNAEWTVHPGSTANALGGDIVKLSAWKEQMKKDVLTQTADEDPPASVSTASNTSAVITQLIVEPPQKTPVGVGPAVVATAPVVGVIAGLHPSILRDEQYRAFDIIRWHLDETLADRNPPPLRMVLYGEGGTGKSKVIQTVTEAFAQRGVRYMLAKTAYTGVAASLIDGKTINTLMSIPVKANGAAMSDRVKTRIQAAWKHKRYLIVDEFSMIPKSLLQAMEKHVSIGKAGSSSYREEYTFGGVNVILCGDLHQFPPVAKGKFECLFTRQDPATDTENSALGRRIYEELTTVVVLREQMRVTDPIWRDPGAD</sequence>
<accession>A0A4S4KI52</accession>
<dbReference type="AlphaFoldDB" id="A0A4S4KI52"/>
<dbReference type="InterPro" id="IPR010285">
    <property type="entry name" value="DNA_helicase_pif1-like_DEAD"/>
</dbReference>
<gene>
    <name evidence="3" type="ORF">EW026_g4135</name>
</gene>
<dbReference type="Pfam" id="PF05970">
    <property type="entry name" value="PIF1"/>
    <property type="match status" value="1"/>
</dbReference>
<organism evidence="3 4">
    <name type="scientific">Hermanssonia centrifuga</name>
    <dbReference type="NCBI Taxonomy" id="98765"/>
    <lineage>
        <taxon>Eukaryota</taxon>
        <taxon>Fungi</taxon>
        <taxon>Dikarya</taxon>
        <taxon>Basidiomycota</taxon>
        <taxon>Agaricomycotina</taxon>
        <taxon>Agaricomycetes</taxon>
        <taxon>Polyporales</taxon>
        <taxon>Meruliaceae</taxon>
        <taxon>Hermanssonia</taxon>
    </lineage>
</organism>
<keyword evidence="4" id="KW-1185">Reference proteome</keyword>
<keyword evidence="1" id="KW-0547">Nucleotide-binding</keyword>
<keyword evidence="1" id="KW-0067">ATP-binding</keyword>
<dbReference type="GO" id="GO:0000723">
    <property type="term" value="P:telomere maintenance"/>
    <property type="evidence" value="ECO:0007669"/>
    <property type="project" value="InterPro"/>
</dbReference>
<keyword evidence="1" id="KW-0233">DNA recombination</keyword>
<keyword evidence="1" id="KW-0234">DNA repair</keyword>
<feature type="domain" description="DNA helicase Pif1-like DEAD-box helicase" evidence="2">
    <location>
        <begin position="255"/>
        <end position="393"/>
    </location>
</feature>
<dbReference type="InterPro" id="IPR027417">
    <property type="entry name" value="P-loop_NTPase"/>
</dbReference>
<dbReference type="GO" id="GO:0006310">
    <property type="term" value="P:DNA recombination"/>
    <property type="evidence" value="ECO:0007669"/>
    <property type="project" value="UniProtKB-KW"/>
</dbReference>
<dbReference type="EMBL" id="SGPJ01000140">
    <property type="protein sequence ID" value="THG97985.1"/>
    <property type="molecule type" value="Genomic_DNA"/>
</dbReference>
<keyword evidence="1" id="KW-0227">DNA damage</keyword>
<protein>
    <recommendedName>
        <fullName evidence="1">ATP-dependent DNA helicase</fullName>
        <ecNumber evidence="1">5.6.2.3</ecNumber>
    </recommendedName>
</protein>
<evidence type="ECO:0000313" key="3">
    <source>
        <dbReference type="EMBL" id="THG97985.1"/>
    </source>
</evidence>
<dbReference type="GO" id="GO:0043139">
    <property type="term" value="F:5'-3' DNA helicase activity"/>
    <property type="evidence" value="ECO:0007669"/>
    <property type="project" value="UniProtKB-EC"/>
</dbReference>
<dbReference type="EC" id="5.6.2.3" evidence="1"/>